<sequence>MEGFLGGDPCGQSMDRGMGGAQLSRWYWDQSRQCCLPFSYCGQKGTQNNFLTKQDCEQTCFEIDNPCALGEPQMISPNEVRFCSISNPLTCAPSYWCHYGATEQTTLCCPGRVEPQDVCQQPMAQGTGNGQLFRWYYNSVSQCCLQFTYRGREGNQNNFLSREECESQCVSINVCPYGEPQKGLTGGRPILCTFNGTECAPNHFCHLGLVPDENQCCPGEPTNPAACQGLPPQEGIAGPTGSQPTERWFYEVTTMSCKPFTFDGRKGNQNNFLSEADCAATCQVFVNPCSLPISMPPQQCSVDNPNTCSGGSYCHIGGSPTTTICCPSEGDPCQLPLNCGMGNEALNRFYFNQQTGQCQPFIYLGTKGNQNNFLSQQMCEASCSINPCAEGNPFIGVDGRTQTCSASQSLNMCPSSYWCHIGADTTTTVCCPGASQNSCNLPMSTGEGNANLERYYFDQSSKTCRQFIYNGLKGNQNNFLTLRSCQLACQPLDNPCIGQPATTPSGQVLFCSATNKDTCPVNFWCHLGATPETTVCCPGATNPCSVPLAPGTGNAGLARWYYNPDDRQCVPFQYNGKRGNQNNFLSQPECERTCPVFKNPCIDENVEKDIKSGAPKECDPMMKEGCSNGFFCLAGDTSLIRQSFCCKIISISNVCFGGQEPFKIANRITQCKSNNDCPIGTHYCHIGAEKRANVCCKKQGSPCEQQLMIGIGDSKLPRFYYSEVEDRCLAFNYSGLAGNENNFATKAQCEIICPGFRDFCPHGKPLLNKGKPTLCGIDTACQKGFVCHVTKKETKSVCCPDPAAFCLLPREIGPCRGAEKRYFYNRQTGICEKFGGCLGNLNNFESLESCTEVCCDKGYTY</sequence>
<evidence type="ECO:0000313" key="2">
    <source>
        <dbReference type="WBParaSite" id="ES5_v2.g10878.t1"/>
    </source>
</evidence>
<dbReference type="WBParaSite" id="ES5_v2.g10878.t1">
    <property type="protein sequence ID" value="ES5_v2.g10878.t1"/>
    <property type="gene ID" value="ES5_v2.g10878"/>
</dbReference>
<dbReference type="Proteomes" id="UP000887579">
    <property type="component" value="Unplaced"/>
</dbReference>
<protein>
    <submittedName>
        <fullName evidence="2">BPTI/Kunitz inhibitor domain-containing protein</fullName>
    </submittedName>
</protein>
<evidence type="ECO:0000313" key="1">
    <source>
        <dbReference type="Proteomes" id="UP000887579"/>
    </source>
</evidence>
<name>A0AC34F1S9_9BILA</name>
<reference evidence="2" key="1">
    <citation type="submission" date="2022-11" db="UniProtKB">
        <authorList>
            <consortium name="WormBaseParasite"/>
        </authorList>
    </citation>
    <scope>IDENTIFICATION</scope>
</reference>
<accession>A0AC34F1S9</accession>
<proteinExistence type="predicted"/>
<organism evidence="1 2">
    <name type="scientific">Panagrolaimus sp. ES5</name>
    <dbReference type="NCBI Taxonomy" id="591445"/>
    <lineage>
        <taxon>Eukaryota</taxon>
        <taxon>Metazoa</taxon>
        <taxon>Ecdysozoa</taxon>
        <taxon>Nematoda</taxon>
        <taxon>Chromadorea</taxon>
        <taxon>Rhabditida</taxon>
        <taxon>Tylenchina</taxon>
        <taxon>Panagrolaimomorpha</taxon>
        <taxon>Panagrolaimoidea</taxon>
        <taxon>Panagrolaimidae</taxon>
        <taxon>Panagrolaimus</taxon>
    </lineage>
</organism>